<feature type="signal peptide" evidence="1">
    <location>
        <begin position="1"/>
        <end position="20"/>
    </location>
</feature>
<dbReference type="Pfam" id="PF04398">
    <property type="entry name" value="DUF538"/>
    <property type="match status" value="1"/>
</dbReference>
<gene>
    <name evidence="2" type="ORF">OLC1_LOCUS14110</name>
</gene>
<dbReference type="PANTHER" id="PTHR31676">
    <property type="entry name" value="T31J12.3 PROTEIN-RELATED"/>
    <property type="match status" value="1"/>
</dbReference>
<dbReference type="AlphaFoldDB" id="A0AAV1DDA1"/>
<protein>
    <submittedName>
        <fullName evidence="2">OLC1v1004319C1</fullName>
    </submittedName>
</protein>
<evidence type="ECO:0000256" key="1">
    <source>
        <dbReference type="SAM" id="SignalP"/>
    </source>
</evidence>
<proteinExistence type="predicted"/>
<name>A0AAV1DDA1_OLDCO</name>
<evidence type="ECO:0000313" key="3">
    <source>
        <dbReference type="Proteomes" id="UP001161247"/>
    </source>
</evidence>
<accession>A0AAV1DDA1</accession>
<organism evidence="2 3">
    <name type="scientific">Oldenlandia corymbosa var. corymbosa</name>
    <dbReference type="NCBI Taxonomy" id="529605"/>
    <lineage>
        <taxon>Eukaryota</taxon>
        <taxon>Viridiplantae</taxon>
        <taxon>Streptophyta</taxon>
        <taxon>Embryophyta</taxon>
        <taxon>Tracheophyta</taxon>
        <taxon>Spermatophyta</taxon>
        <taxon>Magnoliopsida</taxon>
        <taxon>eudicotyledons</taxon>
        <taxon>Gunneridae</taxon>
        <taxon>Pentapetalae</taxon>
        <taxon>asterids</taxon>
        <taxon>lamiids</taxon>
        <taxon>Gentianales</taxon>
        <taxon>Rubiaceae</taxon>
        <taxon>Rubioideae</taxon>
        <taxon>Spermacoceae</taxon>
        <taxon>Hedyotis-Oldenlandia complex</taxon>
        <taxon>Oldenlandia</taxon>
    </lineage>
</organism>
<dbReference type="EMBL" id="OX459122">
    <property type="protein sequence ID" value="CAI9105406.1"/>
    <property type="molecule type" value="Genomic_DNA"/>
</dbReference>
<dbReference type="InterPro" id="IPR007493">
    <property type="entry name" value="DUF538"/>
</dbReference>
<dbReference type="Gene3D" id="2.30.240.10">
    <property type="entry name" value="At5g01610-like"/>
    <property type="match status" value="1"/>
</dbReference>
<feature type="chain" id="PRO_5044010143" evidence="1">
    <location>
        <begin position="21"/>
        <end position="181"/>
    </location>
</feature>
<dbReference type="PANTHER" id="PTHR31676:SF76">
    <property type="entry name" value="OS05G0362300 PROTEIN"/>
    <property type="match status" value="1"/>
</dbReference>
<keyword evidence="1" id="KW-0732">Signal</keyword>
<evidence type="ECO:0000313" key="2">
    <source>
        <dbReference type="EMBL" id="CAI9105406.1"/>
    </source>
</evidence>
<dbReference type="InterPro" id="IPR036758">
    <property type="entry name" value="At5g01610-like"/>
</dbReference>
<dbReference type="SUPFAM" id="SSF141562">
    <property type="entry name" value="At5g01610-like"/>
    <property type="match status" value="1"/>
</dbReference>
<sequence>MSSGLVSISLFSILIVSCGAYSWPSPRVAENPSPYKLLEQYDFPVGLLPQGATGYDLNPTTGEFSAYLNGTCTFTLAESFYLKYESTVSGRISKDLLRELRGVSFVAIKRRLRIVEVRKEGEVLVFSVGPSSADFPAEDFAVSPKCGCGFICNVAEETEIDHHRRRGIYQNWMDLYLSSSW</sequence>
<keyword evidence="3" id="KW-1185">Reference proteome</keyword>
<reference evidence="2" key="1">
    <citation type="submission" date="2023-03" db="EMBL/GenBank/DDBJ databases">
        <authorList>
            <person name="Julca I."/>
        </authorList>
    </citation>
    <scope>NUCLEOTIDE SEQUENCE</scope>
</reference>
<dbReference type="Proteomes" id="UP001161247">
    <property type="component" value="Chromosome 5"/>
</dbReference>